<accession>A0A840YWN8</accession>
<protein>
    <submittedName>
        <fullName evidence="1">Uncharacterized protein</fullName>
    </submittedName>
</protein>
<evidence type="ECO:0000313" key="1">
    <source>
        <dbReference type="EMBL" id="MBB5717970.1"/>
    </source>
</evidence>
<proteinExistence type="predicted"/>
<dbReference type="AlphaFoldDB" id="A0A840YWN8"/>
<dbReference type="EMBL" id="JACIJI010000001">
    <property type="protein sequence ID" value="MBB5717970.1"/>
    <property type="molecule type" value="Genomic_DNA"/>
</dbReference>
<reference evidence="1 2" key="1">
    <citation type="submission" date="2020-08" db="EMBL/GenBank/DDBJ databases">
        <title>Genomic Encyclopedia of Type Strains, Phase IV (KMG-IV): sequencing the most valuable type-strain genomes for metagenomic binning, comparative biology and taxonomic classification.</title>
        <authorList>
            <person name="Goeker M."/>
        </authorList>
    </citation>
    <scope>NUCLEOTIDE SEQUENCE [LARGE SCALE GENOMIC DNA]</scope>
    <source>
        <strain evidence="1 2">DSM 27203</strain>
    </source>
</reference>
<name>A0A840YWN8_9SPHN</name>
<comment type="caution">
    <text evidence="1">The sequence shown here is derived from an EMBL/GenBank/DDBJ whole genome shotgun (WGS) entry which is preliminary data.</text>
</comment>
<gene>
    <name evidence="1" type="ORF">FHR23_000877</name>
</gene>
<dbReference type="Proteomes" id="UP000554342">
    <property type="component" value="Unassembled WGS sequence"/>
</dbReference>
<evidence type="ECO:0000313" key="2">
    <source>
        <dbReference type="Proteomes" id="UP000554342"/>
    </source>
</evidence>
<sequence length="77" mass="8837">MRSIVVEGECRKRYNRLNDCIHITKDVDGAHPKYPEPVLFHKPISQIVSYRCSSPAMRLAIHFNSQALIETAKIDDI</sequence>
<keyword evidence="2" id="KW-1185">Reference proteome</keyword>
<organism evidence="1 2">
    <name type="scientific">Stakelama sediminis</name>
    <dbReference type="NCBI Taxonomy" id="463200"/>
    <lineage>
        <taxon>Bacteria</taxon>
        <taxon>Pseudomonadati</taxon>
        <taxon>Pseudomonadota</taxon>
        <taxon>Alphaproteobacteria</taxon>
        <taxon>Sphingomonadales</taxon>
        <taxon>Sphingomonadaceae</taxon>
        <taxon>Stakelama</taxon>
    </lineage>
</organism>